<evidence type="ECO:0000256" key="2">
    <source>
        <dbReference type="SAM" id="MobiDB-lite"/>
    </source>
</evidence>
<organism evidence="4 5">
    <name type="scientific">Cafeteria roenbergensis</name>
    <name type="common">Marine flagellate</name>
    <dbReference type="NCBI Taxonomy" id="33653"/>
    <lineage>
        <taxon>Eukaryota</taxon>
        <taxon>Sar</taxon>
        <taxon>Stramenopiles</taxon>
        <taxon>Bigyra</taxon>
        <taxon>Opalozoa</taxon>
        <taxon>Bicosoecida</taxon>
        <taxon>Cafeteriaceae</taxon>
        <taxon>Cafeteria</taxon>
    </lineage>
</organism>
<dbReference type="EMBL" id="VLTO01000001">
    <property type="protein sequence ID" value="KAA0178446.1"/>
    <property type="molecule type" value="Genomic_DNA"/>
</dbReference>
<evidence type="ECO:0000313" key="3">
    <source>
        <dbReference type="EMBL" id="KAA0156011.1"/>
    </source>
</evidence>
<evidence type="ECO:0000313" key="5">
    <source>
        <dbReference type="Proteomes" id="UP000322899"/>
    </source>
</evidence>
<evidence type="ECO:0000313" key="4">
    <source>
        <dbReference type="EMBL" id="KAA0178446.1"/>
    </source>
</evidence>
<sequence length="192" mass="19208">MAADGEDGPKFGRRAGGAGGPTTGWDAADGEEDAIAPSASRPGRGTAGEGGGNGWLEEATTDPMAGGGAAGPAAGPSGGEMIQVIPDLDEPAAEADLTSQVAKAPKGPTRRVQTLGELNTQARLTSHAAAGLSTDADLALLTASLSDPSQVREKDEVWDPDRVLQEVAQQLAAAKEEARLRAEGPVDGDSGS</sequence>
<dbReference type="Pfam" id="PF15305">
    <property type="entry name" value="IFT43"/>
    <property type="match status" value="1"/>
</dbReference>
<evidence type="ECO:0000313" key="6">
    <source>
        <dbReference type="Proteomes" id="UP000323011"/>
    </source>
</evidence>
<feature type="compositionally biased region" description="Gly residues" evidence="2">
    <location>
        <begin position="45"/>
        <end position="54"/>
    </location>
</feature>
<keyword evidence="6" id="KW-1185">Reference proteome</keyword>
<dbReference type="GO" id="GO:0005929">
    <property type="term" value="C:cilium"/>
    <property type="evidence" value="ECO:0007669"/>
    <property type="project" value="TreeGrafter"/>
</dbReference>
<dbReference type="Proteomes" id="UP000322899">
    <property type="component" value="Unassembled WGS sequence"/>
</dbReference>
<name>A0A5A8EKK3_CAFRO</name>
<protein>
    <submittedName>
        <fullName evidence="4">Uncharacterized protein</fullName>
    </submittedName>
</protein>
<proteinExistence type="predicted"/>
<gene>
    <name evidence="4" type="ORF">FNF27_00295</name>
    <name evidence="3" type="ORF">FNF29_01429</name>
</gene>
<dbReference type="EMBL" id="VLTN01000005">
    <property type="protein sequence ID" value="KAA0156011.1"/>
    <property type="molecule type" value="Genomic_DNA"/>
</dbReference>
<dbReference type="PANTHER" id="PTHR33724">
    <property type="entry name" value="INTRAFLAGELLAR TRANSPORT PROTEIN 43 HOMOLOG"/>
    <property type="match status" value="1"/>
</dbReference>
<accession>A0A5A8EKK3</accession>
<evidence type="ECO:0000256" key="1">
    <source>
        <dbReference type="ARBA" id="ARBA00022794"/>
    </source>
</evidence>
<dbReference type="GO" id="GO:0035721">
    <property type="term" value="P:intraciliary retrograde transport"/>
    <property type="evidence" value="ECO:0007669"/>
    <property type="project" value="TreeGrafter"/>
</dbReference>
<dbReference type="Proteomes" id="UP000323011">
    <property type="component" value="Unassembled WGS sequence"/>
</dbReference>
<keyword evidence="1" id="KW-0970">Cilium biogenesis/degradation</keyword>
<dbReference type="PANTHER" id="PTHR33724:SF1">
    <property type="entry name" value="INTRAFLAGELLAR TRANSPORT PROTEIN 43 HOMOLOG"/>
    <property type="match status" value="1"/>
</dbReference>
<feature type="region of interest" description="Disordered" evidence="2">
    <location>
        <begin position="1"/>
        <end position="82"/>
    </location>
</feature>
<dbReference type="GO" id="GO:0030991">
    <property type="term" value="C:intraciliary transport particle A"/>
    <property type="evidence" value="ECO:0007669"/>
    <property type="project" value="InterPro"/>
</dbReference>
<dbReference type="AlphaFoldDB" id="A0A5A8EKK3"/>
<dbReference type="InterPro" id="IPR029302">
    <property type="entry name" value="IFT43"/>
</dbReference>
<comment type="caution">
    <text evidence="4">The sequence shown here is derived from an EMBL/GenBank/DDBJ whole genome shotgun (WGS) entry which is preliminary data.</text>
</comment>
<reference evidence="5 6" key="1">
    <citation type="submission" date="2019-07" db="EMBL/GenBank/DDBJ databases">
        <title>Genomes of Cafeteria roenbergensis.</title>
        <authorList>
            <person name="Fischer M.G."/>
            <person name="Hackl T."/>
            <person name="Roman M."/>
        </authorList>
    </citation>
    <scope>NUCLEOTIDE SEQUENCE [LARGE SCALE GENOMIC DNA]</scope>
    <source>
        <strain evidence="3 6">BVI</strain>
        <strain evidence="4 5">E4-10P</strain>
    </source>
</reference>